<dbReference type="Proteomes" id="UP000257109">
    <property type="component" value="Unassembled WGS sequence"/>
</dbReference>
<dbReference type="EMBL" id="QJKJ01003287">
    <property type="protein sequence ID" value="RDX99173.1"/>
    <property type="molecule type" value="Genomic_DNA"/>
</dbReference>
<protein>
    <submittedName>
        <fullName evidence="1">Uncharacterized protein</fullName>
    </submittedName>
</protein>
<proteinExistence type="predicted"/>
<reference evidence="1" key="1">
    <citation type="submission" date="2018-05" db="EMBL/GenBank/DDBJ databases">
        <title>Draft genome of Mucuna pruriens seed.</title>
        <authorList>
            <person name="Nnadi N.E."/>
            <person name="Vos R."/>
            <person name="Hasami M.H."/>
            <person name="Devisetty U.K."/>
            <person name="Aguiy J.C."/>
        </authorList>
    </citation>
    <scope>NUCLEOTIDE SEQUENCE [LARGE SCALE GENOMIC DNA]</scope>
    <source>
        <strain evidence="1">JCA_2017</strain>
    </source>
</reference>
<evidence type="ECO:0000313" key="2">
    <source>
        <dbReference type="Proteomes" id="UP000257109"/>
    </source>
</evidence>
<sequence length="61" mass="7186">MQLDLRRIYANHEECITTICILAYGSPTNNMDDYIFVSNVSTIFRDEYLKRLSNQDIEQPL</sequence>
<keyword evidence="2" id="KW-1185">Reference proteome</keyword>
<gene>
    <name evidence="1" type="ORF">CR513_17818</name>
</gene>
<evidence type="ECO:0000313" key="1">
    <source>
        <dbReference type="EMBL" id="RDX99173.1"/>
    </source>
</evidence>
<organism evidence="1 2">
    <name type="scientific">Mucuna pruriens</name>
    <name type="common">Velvet bean</name>
    <name type="synonym">Dolichos pruriens</name>
    <dbReference type="NCBI Taxonomy" id="157652"/>
    <lineage>
        <taxon>Eukaryota</taxon>
        <taxon>Viridiplantae</taxon>
        <taxon>Streptophyta</taxon>
        <taxon>Embryophyta</taxon>
        <taxon>Tracheophyta</taxon>
        <taxon>Spermatophyta</taxon>
        <taxon>Magnoliopsida</taxon>
        <taxon>eudicotyledons</taxon>
        <taxon>Gunneridae</taxon>
        <taxon>Pentapetalae</taxon>
        <taxon>rosids</taxon>
        <taxon>fabids</taxon>
        <taxon>Fabales</taxon>
        <taxon>Fabaceae</taxon>
        <taxon>Papilionoideae</taxon>
        <taxon>50 kb inversion clade</taxon>
        <taxon>NPAAA clade</taxon>
        <taxon>indigoferoid/millettioid clade</taxon>
        <taxon>Phaseoleae</taxon>
        <taxon>Mucuna</taxon>
    </lineage>
</organism>
<accession>A0A371H918</accession>
<feature type="non-terminal residue" evidence="1">
    <location>
        <position position="1"/>
    </location>
</feature>
<dbReference type="AlphaFoldDB" id="A0A371H918"/>
<comment type="caution">
    <text evidence="1">The sequence shown here is derived from an EMBL/GenBank/DDBJ whole genome shotgun (WGS) entry which is preliminary data.</text>
</comment>
<name>A0A371H918_MUCPR</name>
<dbReference type="OrthoDB" id="124998at2759"/>